<keyword evidence="2" id="KW-0560">Oxidoreductase</keyword>
<dbReference type="RefSeq" id="WP_289830569.1">
    <property type="nucleotide sequence ID" value="NZ_JAUEDK010000023.1"/>
</dbReference>
<dbReference type="EC" id="1.14.-.-" evidence="2"/>
<organism evidence="2 3">
    <name type="scientific">Crenobacter oryzisoli</name>
    <dbReference type="NCBI Taxonomy" id="3056844"/>
    <lineage>
        <taxon>Bacteria</taxon>
        <taxon>Pseudomonadati</taxon>
        <taxon>Pseudomonadota</taxon>
        <taxon>Betaproteobacteria</taxon>
        <taxon>Neisseriales</taxon>
        <taxon>Neisseriaceae</taxon>
        <taxon>Crenobacter</taxon>
    </lineage>
</organism>
<dbReference type="InterPro" id="IPR050404">
    <property type="entry name" value="Heme-degrading_MO"/>
</dbReference>
<feature type="domain" description="ABM" evidence="1">
    <location>
        <begin position="2"/>
        <end position="92"/>
    </location>
</feature>
<proteinExistence type="predicted"/>
<dbReference type="InterPro" id="IPR007138">
    <property type="entry name" value="ABM_dom"/>
</dbReference>
<gene>
    <name evidence="2" type="ORF">QU481_13625</name>
</gene>
<sequence>MILEVAMLQVKAGQEAAFEAAFAEAQAIISGMAGYVSHQLQRCLEVRGRYVLLVNWQTLEDHTVGFRSSAEYQDWKRLLHHFYEPLPTVEHFELVAGQTGGAA</sequence>
<dbReference type="PROSITE" id="PS51725">
    <property type="entry name" value="ABM"/>
    <property type="match status" value="1"/>
</dbReference>
<dbReference type="EMBL" id="JAUEDK010000023">
    <property type="protein sequence ID" value="MDN0075926.1"/>
    <property type="molecule type" value="Genomic_DNA"/>
</dbReference>
<name>A0ABT7XQ61_9NEIS</name>
<keyword evidence="3" id="KW-1185">Reference proteome</keyword>
<dbReference type="Gene3D" id="3.30.70.100">
    <property type="match status" value="1"/>
</dbReference>
<dbReference type="Pfam" id="PF03992">
    <property type="entry name" value="ABM"/>
    <property type="match status" value="1"/>
</dbReference>
<evidence type="ECO:0000259" key="1">
    <source>
        <dbReference type="PROSITE" id="PS51725"/>
    </source>
</evidence>
<reference evidence="2" key="1">
    <citation type="submission" date="2023-06" db="EMBL/GenBank/DDBJ databases">
        <authorList>
            <person name="Zhang S."/>
        </authorList>
    </citation>
    <scope>NUCLEOTIDE SEQUENCE</scope>
    <source>
        <strain evidence="2">SG2303</strain>
    </source>
</reference>
<comment type="caution">
    <text evidence="2">The sequence shown here is derived from an EMBL/GenBank/DDBJ whole genome shotgun (WGS) entry which is preliminary data.</text>
</comment>
<dbReference type="GO" id="GO:0004497">
    <property type="term" value="F:monooxygenase activity"/>
    <property type="evidence" value="ECO:0007669"/>
    <property type="project" value="UniProtKB-KW"/>
</dbReference>
<dbReference type="Proteomes" id="UP001168540">
    <property type="component" value="Unassembled WGS sequence"/>
</dbReference>
<dbReference type="PANTHER" id="PTHR34474">
    <property type="entry name" value="SIGNAL TRANSDUCTION PROTEIN TRAP"/>
    <property type="match status" value="1"/>
</dbReference>
<protein>
    <submittedName>
        <fullName evidence="2">Antibiotic biosynthesis monooxygenase</fullName>
        <ecNumber evidence="2">1.14.-.-</ecNumber>
    </submittedName>
</protein>
<accession>A0ABT7XQ61</accession>
<dbReference type="PANTHER" id="PTHR34474:SF2">
    <property type="entry name" value="SIGNAL TRANSDUCTION PROTEIN TRAP"/>
    <property type="match status" value="1"/>
</dbReference>
<dbReference type="SUPFAM" id="SSF54909">
    <property type="entry name" value="Dimeric alpha+beta barrel"/>
    <property type="match status" value="1"/>
</dbReference>
<keyword evidence="2" id="KW-0503">Monooxygenase</keyword>
<evidence type="ECO:0000313" key="3">
    <source>
        <dbReference type="Proteomes" id="UP001168540"/>
    </source>
</evidence>
<dbReference type="InterPro" id="IPR011008">
    <property type="entry name" value="Dimeric_a/b-barrel"/>
</dbReference>
<evidence type="ECO:0000313" key="2">
    <source>
        <dbReference type="EMBL" id="MDN0075926.1"/>
    </source>
</evidence>